<keyword evidence="5" id="KW-0969">Cilium</keyword>
<evidence type="ECO:0000313" key="6">
    <source>
        <dbReference type="Proteomes" id="UP000032266"/>
    </source>
</evidence>
<dbReference type="OrthoDB" id="9785233at2"/>
<keyword evidence="5" id="KW-0282">Flagellum</keyword>
<comment type="similarity">
    <text evidence="1">Belongs to the FlgD family.</text>
</comment>
<evidence type="ECO:0000256" key="1">
    <source>
        <dbReference type="ARBA" id="ARBA00010577"/>
    </source>
</evidence>
<keyword evidence="3" id="KW-1005">Bacterial flagellum biogenesis</keyword>
<evidence type="ECO:0000256" key="4">
    <source>
        <dbReference type="ARBA" id="ARBA00024746"/>
    </source>
</evidence>
<organism evidence="5 6">
    <name type="scientific">Gynuella sunshinyii YC6258</name>
    <dbReference type="NCBI Taxonomy" id="1445510"/>
    <lineage>
        <taxon>Bacteria</taxon>
        <taxon>Pseudomonadati</taxon>
        <taxon>Pseudomonadota</taxon>
        <taxon>Gammaproteobacteria</taxon>
        <taxon>Oceanospirillales</taxon>
        <taxon>Saccharospirillaceae</taxon>
        <taxon>Gynuella</taxon>
    </lineage>
</organism>
<comment type="function">
    <text evidence="4">Required for flagellar hook formation. May act as a scaffolding protein.</text>
</comment>
<keyword evidence="5" id="KW-0966">Cell projection</keyword>
<dbReference type="RefSeq" id="WP_044615707.1">
    <property type="nucleotide sequence ID" value="NZ_CP007142.1"/>
</dbReference>
<dbReference type="HOGENOM" id="CLU_047535_1_1_6"/>
<proteinExistence type="inferred from homology"/>
<evidence type="ECO:0000256" key="2">
    <source>
        <dbReference type="ARBA" id="ARBA00016013"/>
    </source>
</evidence>
<dbReference type="KEGG" id="gsn:YC6258_00660"/>
<gene>
    <name evidence="5" type="ORF">YC6258_00660</name>
</gene>
<evidence type="ECO:0000256" key="3">
    <source>
        <dbReference type="ARBA" id="ARBA00022795"/>
    </source>
</evidence>
<evidence type="ECO:0000313" key="5">
    <source>
        <dbReference type="EMBL" id="AJQ92710.1"/>
    </source>
</evidence>
<dbReference type="Pfam" id="PF03963">
    <property type="entry name" value="FlgD"/>
    <property type="match status" value="1"/>
</dbReference>
<dbReference type="AlphaFoldDB" id="A0A0C5UZI1"/>
<dbReference type="PATRIC" id="fig|1445510.3.peg.648"/>
<dbReference type="InterPro" id="IPR005648">
    <property type="entry name" value="FlgD"/>
</dbReference>
<accession>A0A0C5UZI1</accession>
<sequence>MAIDSIGSTESSTLNQSTLGQEDLFKILLTQLNYQDPLKPMDNQEFIAQLAQFTSLEQARESNEKLGQLIQAQSVGHAISLLNHDIQVSLESGSAVGKVTAINFSDGRPLFTITRADGPPLSDISLSQVEIINGDTSE</sequence>
<dbReference type="EMBL" id="CP007142">
    <property type="protein sequence ID" value="AJQ92710.1"/>
    <property type="molecule type" value="Genomic_DNA"/>
</dbReference>
<protein>
    <recommendedName>
        <fullName evidence="2">Basal-body rod modification protein FlgD</fullName>
    </recommendedName>
</protein>
<dbReference type="GO" id="GO:0044781">
    <property type="term" value="P:bacterial-type flagellum organization"/>
    <property type="evidence" value="ECO:0007669"/>
    <property type="project" value="UniProtKB-KW"/>
</dbReference>
<reference evidence="5 6" key="1">
    <citation type="submission" date="2014-01" db="EMBL/GenBank/DDBJ databases">
        <title>Full genme sequencing of cellulolytic bacterium Gynuella sunshinyii YC6258T gen. nov., sp. nov.</title>
        <authorList>
            <person name="Khan H."/>
            <person name="Chung E.J."/>
            <person name="Chung Y.R."/>
        </authorList>
    </citation>
    <scope>NUCLEOTIDE SEQUENCE [LARGE SCALE GENOMIC DNA]</scope>
    <source>
        <strain evidence="5 6">YC6258</strain>
    </source>
</reference>
<keyword evidence="6" id="KW-1185">Reference proteome</keyword>
<name>A0A0C5UZI1_9GAMM</name>
<dbReference type="STRING" id="1445510.YC6258_00660"/>
<dbReference type="Proteomes" id="UP000032266">
    <property type="component" value="Chromosome"/>
</dbReference>